<keyword evidence="1" id="KW-0479">Metal-binding</keyword>
<keyword evidence="2" id="KW-0378">Hydrolase</keyword>
<dbReference type="InterPro" id="IPR023214">
    <property type="entry name" value="HAD_sf"/>
</dbReference>
<proteinExistence type="predicted"/>
<dbReference type="SUPFAM" id="SSF56784">
    <property type="entry name" value="HAD-like"/>
    <property type="match status" value="1"/>
</dbReference>
<dbReference type="PANTHER" id="PTHR10000:SF53">
    <property type="entry name" value="5-AMINO-6-(5-PHOSPHO-D-RIBITYLAMINO)URACIL PHOSPHATASE YBJI-RELATED"/>
    <property type="match status" value="1"/>
</dbReference>
<dbReference type="PANTHER" id="PTHR10000">
    <property type="entry name" value="PHOSPHOSERINE PHOSPHATASE"/>
    <property type="match status" value="1"/>
</dbReference>
<protein>
    <submittedName>
        <fullName evidence="2">HAD hydrolase family protein</fullName>
    </submittedName>
</protein>
<dbReference type="Pfam" id="PF08282">
    <property type="entry name" value="Hydrolase_3"/>
    <property type="match status" value="1"/>
</dbReference>
<reference evidence="2 3" key="1">
    <citation type="submission" date="2020-01" db="EMBL/GenBank/DDBJ databases">
        <title>Bactrocera dorsalis gut bacteria genome.</title>
        <authorList>
            <person name="Zhang H."/>
            <person name="Cai Z."/>
        </authorList>
    </citation>
    <scope>NUCLEOTIDE SEQUENCE [LARGE SCALE GENOMIC DNA]</scope>
    <source>
        <strain evidence="2 3">BD177</strain>
        <plasmid evidence="2 3">unnamed3</plasmid>
    </source>
</reference>
<dbReference type="InterPro" id="IPR036412">
    <property type="entry name" value="HAD-like_sf"/>
</dbReference>
<keyword evidence="2" id="KW-0614">Plasmid</keyword>
<dbReference type="AlphaFoldDB" id="A0A6P1V4X9"/>
<dbReference type="RefSeq" id="WP_162122937.1">
    <property type="nucleotide sequence ID" value="NZ_CP048111.1"/>
</dbReference>
<dbReference type="Proteomes" id="UP000464389">
    <property type="component" value="Plasmid unnamed3"/>
</dbReference>
<dbReference type="GO" id="GO:0016791">
    <property type="term" value="F:phosphatase activity"/>
    <property type="evidence" value="ECO:0007669"/>
    <property type="project" value="UniProtKB-ARBA"/>
</dbReference>
<dbReference type="Gene3D" id="3.40.50.1000">
    <property type="entry name" value="HAD superfamily/HAD-like"/>
    <property type="match status" value="1"/>
</dbReference>
<name>A0A6P1V4X9_9ENTR</name>
<gene>
    <name evidence="2" type="ORF">GW952_31800</name>
</gene>
<organism evidence="2 3">
    <name type="scientific">Klebsiella michiganensis</name>
    <dbReference type="NCBI Taxonomy" id="1134687"/>
    <lineage>
        <taxon>Bacteria</taxon>
        <taxon>Pseudomonadati</taxon>
        <taxon>Pseudomonadota</taxon>
        <taxon>Gammaproteobacteria</taxon>
        <taxon>Enterobacterales</taxon>
        <taxon>Enterobacteriaceae</taxon>
        <taxon>Klebsiella/Raoultella group</taxon>
        <taxon>Klebsiella</taxon>
    </lineage>
</organism>
<dbReference type="GO" id="GO:0000287">
    <property type="term" value="F:magnesium ion binding"/>
    <property type="evidence" value="ECO:0007669"/>
    <property type="project" value="TreeGrafter"/>
</dbReference>
<accession>A0A6P1V4X9</accession>
<evidence type="ECO:0000313" key="2">
    <source>
        <dbReference type="EMBL" id="QHS50191.1"/>
    </source>
</evidence>
<dbReference type="GO" id="GO:0005829">
    <property type="term" value="C:cytosol"/>
    <property type="evidence" value="ECO:0007669"/>
    <property type="project" value="TreeGrafter"/>
</dbReference>
<sequence>MSIYVFDIDGTISTEGKKVHPIICRKLFELTESNQIIFASARPVRDMLPMLSDELHSSLFIGCNGGMAWKNGQIVLSHVFENDFVSRILDVMNSLAIPYVLDGEWNYSISKKGHPFHEYIRSLSRHEVCEEDIISNGVTKILILSEHYRDEILSHTKEDDVSVHTHRSDGFYDFTPKGNNKYRTLSELIGKEKYIAFGNDQNDFIMLREAEISVFIGERADFKEATYYASMNYIPTIINYIESKNRTKQETL</sequence>
<dbReference type="Gene3D" id="3.30.1240.10">
    <property type="match status" value="1"/>
</dbReference>
<dbReference type="EMBL" id="CP048111">
    <property type="protein sequence ID" value="QHS50191.1"/>
    <property type="molecule type" value="Genomic_DNA"/>
</dbReference>
<evidence type="ECO:0000313" key="3">
    <source>
        <dbReference type="Proteomes" id="UP000464389"/>
    </source>
</evidence>
<evidence type="ECO:0000256" key="1">
    <source>
        <dbReference type="ARBA" id="ARBA00022723"/>
    </source>
</evidence>
<geneLocation type="plasmid" evidence="2">
    <name>unnamed3</name>
</geneLocation>